<reference evidence="3" key="1">
    <citation type="journal article" date="2019" name="Int. J. Syst. Evol. Microbiol.">
        <title>The Global Catalogue of Microorganisms (GCM) 10K type strain sequencing project: providing services to taxonomists for standard genome sequencing and annotation.</title>
        <authorList>
            <consortium name="The Broad Institute Genomics Platform"/>
            <consortium name="The Broad Institute Genome Sequencing Center for Infectious Disease"/>
            <person name="Wu L."/>
            <person name="Ma J."/>
        </authorList>
    </citation>
    <scope>NUCLEOTIDE SEQUENCE [LARGE SCALE GENOMIC DNA]</scope>
    <source>
        <strain evidence="3">JCM 18720</strain>
    </source>
</reference>
<evidence type="ECO:0000259" key="1">
    <source>
        <dbReference type="PROSITE" id="PS51186"/>
    </source>
</evidence>
<comment type="caution">
    <text evidence="2">The sequence shown here is derived from an EMBL/GenBank/DDBJ whole genome shotgun (WGS) entry which is preliminary data.</text>
</comment>
<dbReference type="InterPro" id="IPR016181">
    <property type="entry name" value="Acyl_CoA_acyltransferase"/>
</dbReference>
<evidence type="ECO:0000313" key="2">
    <source>
        <dbReference type="EMBL" id="GAA5187579.1"/>
    </source>
</evidence>
<dbReference type="EMBL" id="BAABLF010000005">
    <property type="protein sequence ID" value="GAA5187579.1"/>
    <property type="molecule type" value="Genomic_DNA"/>
</dbReference>
<sequence>MVMAKAINPLEGVDLERFYLNCQTREGAPVVIRTIEPDDKYEMLALYPTLSQRSLYMRFFRVIQQPTLDEIERYTRVDPKTHLALVALWGPEQRLGAAGRLIRATPDSDVAELSCLVIDELQHRGLGRLLNTKLVEAGRLWGITRVIALVHSENTPMLRLLKGLGYPTELVYDEGEFTVTLDTHNPPCRDNATHHATLTAMHQGIEP</sequence>
<protein>
    <submittedName>
        <fullName evidence="2">GNAT family N-acetyltransferase</fullName>
    </submittedName>
</protein>
<dbReference type="Gene3D" id="3.40.630.30">
    <property type="match status" value="1"/>
</dbReference>
<dbReference type="Pfam" id="PF00583">
    <property type="entry name" value="Acetyltransf_1"/>
    <property type="match status" value="1"/>
</dbReference>
<evidence type="ECO:0000313" key="3">
    <source>
        <dbReference type="Proteomes" id="UP001501600"/>
    </source>
</evidence>
<keyword evidence="3" id="KW-1185">Reference proteome</keyword>
<dbReference type="SUPFAM" id="SSF55729">
    <property type="entry name" value="Acyl-CoA N-acyltransferases (Nat)"/>
    <property type="match status" value="1"/>
</dbReference>
<accession>A0ABP9RW18</accession>
<dbReference type="Proteomes" id="UP001501600">
    <property type="component" value="Unassembled WGS sequence"/>
</dbReference>
<proteinExistence type="predicted"/>
<name>A0ABP9RW18_9GAMM</name>
<feature type="domain" description="N-acetyltransferase" evidence="1">
    <location>
        <begin position="30"/>
        <end position="187"/>
    </location>
</feature>
<dbReference type="InterPro" id="IPR000182">
    <property type="entry name" value="GNAT_dom"/>
</dbReference>
<gene>
    <name evidence="2" type="ORF">GCM10025772_05520</name>
</gene>
<organism evidence="2 3">
    <name type="scientific">Ferrimonas gelatinilytica</name>
    <dbReference type="NCBI Taxonomy" id="1255257"/>
    <lineage>
        <taxon>Bacteria</taxon>
        <taxon>Pseudomonadati</taxon>
        <taxon>Pseudomonadota</taxon>
        <taxon>Gammaproteobacteria</taxon>
        <taxon>Alteromonadales</taxon>
        <taxon>Ferrimonadaceae</taxon>
        <taxon>Ferrimonas</taxon>
    </lineage>
</organism>
<dbReference type="PROSITE" id="PS51186">
    <property type="entry name" value="GNAT"/>
    <property type="match status" value="1"/>
</dbReference>